<dbReference type="Proteomes" id="UP000075288">
    <property type="component" value="Unassembled WGS sequence"/>
</dbReference>
<keyword evidence="1" id="KW-0812">Transmembrane</keyword>
<feature type="transmembrane region" description="Helical" evidence="1">
    <location>
        <begin position="251"/>
        <end position="273"/>
    </location>
</feature>
<feature type="transmembrane region" description="Helical" evidence="1">
    <location>
        <begin position="20"/>
        <end position="42"/>
    </location>
</feature>
<name>A0A150JXY2_HEYCO</name>
<dbReference type="PATRIC" id="fig|1398.26.peg.3262"/>
<dbReference type="AlphaFoldDB" id="A0A150JXY2"/>
<evidence type="ECO:0000256" key="1">
    <source>
        <dbReference type="SAM" id="Phobius"/>
    </source>
</evidence>
<keyword evidence="1" id="KW-1133">Transmembrane helix</keyword>
<comment type="caution">
    <text evidence="2">The sequence shown here is derived from an EMBL/GenBank/DDBJ whole genome shotgun (WGS) entry which is preliminary data.</text>
</comment>
<evidence type="ECO:0000313" key="3">
    <source>
        <dbReference type="Proteomes" id="UP000075288"/>
    </source>
</evidence>
<keyword evidence="1" id="KW-0472">Membrane</keyword>
<feature type="transmembrane region" description="Helical" evidence="1">
    <location>
        <begin position="214"/>
        <end position="231"/>
    </location>
</feature>
<reference evidence="2 3" key="1">
    <citation type="submission" date="2016-01" db="EMBL/GenBank/DDBJ databases">
        <title>Genome Sequences of Twelve Sporeforming Bacillus Species Isolated from Foods.</title>
        <authorList>
            <person name="Berendsen E.M."/>
            <person name="Wells-Bennik M.H."/>
            <person name="Krawcyk A.O."/>
            <person name="De Jong A."/>
            <person name="Holsappel S."/>
            <person name="Eijlander R.T."/>
            <person name="Kuipers O.P."/>
        </authorList>
    </citation>
    <scope>NUCLEOTIDE SEQUENCE [LARGE SCALE GENOMIC DNA]</scope>
    <source>
        <strain evidence="2 3">B4098</strain>
    </source>
</reference>
<dbReference type="RefSeq" id="WP_061566637.1">
    <property type="nucleotide sequence ID" value="NZ_LQYG01000056.1"/>
</dbReference>
<organism evidence="2 3">
    <name type="scientific">Heyndrickxia coagulans</name>
    <name type="common">Weizmannia coagulans</name>
    <dbReference type="NCBI Taxonomy" id="1398"/>
    <lineage>
        <taxon>Bacteria</taxon>
        <taxon>Bacillati</taxon>
        <taxon>Bacillota</taxon>
        <taxon>Bacilli</taxon>
        <taxon>Bacillales</taxon>
        <taxon>Bacillaceae</taxon>
        <taxon>Heyndrickxia</taxon>
    </lineage>
</organism>
<feature type="transmembrane region" description="Helical" evidence="1">
    <location>
        <begin position="77"/>
        <end position="100"/>
    </location>
</feature>
<protein>
    <recommendedName>
        <fullName evidence="4">ABC-2 family transporter protein</fullName>
    </recommendedName>
</protein>
<evidence type="ECO:0008006" key="4">
    <source>
        <dbReference type="Google" id="ProtNLM"/>
    </source>
</evidence>
<dbReference type="EMBL" id="LQYG01000056">
    <property type="protein sequence ID" value="KYC62140.1"/>
    <property type="molecule type" value="Genomic_DNA"/>
</dbReference>
<sequence>MKSFVKLVNFEINRFAKIYWSLVAITILSQFTSVFLTVHCYISQANGIVYHQSLPTAQLAYVKHYGSISFIDCFGTVWFMGPIALCAAAMVFYIFLIWYRDWYGKHTFIYRLFMLPVERWNLYLAKAASILLMVLGFIAVQIILLPVEHFFFNAITPRIYRMDMTVADAVLSFPYFNLLLPGAAIDFLFHYGLGFTVVLVIFTAILLERSFRMKGILLGLLYGFLSFVLFWTPDFLFEVLLPGVLHQQELLWIEVATTAIIAGYSILLGGYLIKYKATV</sequence>
<feature type="transmembrane region" description="Helical" evidence="1">
    <location>
        <begin position="120"/>
        <end position="147"/>
    </location>
</feature>
<gene>
    <name evidence="2" type="ORF">B4098_1371</name>
</gene>
<accession>A0A150JXY2</accession>
<evidence type="ECO:0000313" key="2">
    <source>
        <dbReference type="EMBL" id="KYC62140.1"/>
    </source>
</evidence>
<proteinExistence type="predicted"/>
<feature type="transmembrane region" description="Helical" evidence="1">
    <location>
        <begin position="188"/>
        <end position="207"/>
    </location>
</feature>